<dbReference type="AlphaFoldDB" id="C5KAH0"/>
<evidence type="ECO:0000256" key="1">
    <source>
        <dbReference type="SAM" id="MobiDB-lite"/>
    </source>
</evidence>
<feature type="region of interest" description="Disordered" evidence="1">
    <location>
        <begin position="19"/>
        <end position="38"/>
    </location>
</feature>
<gene>
    <name evidence="2" type="ORF">Pmar_PMAR004366</name>
</gene>
<dbReference type="InParanoid" id="C5KAH0"/>
<dbReference type="RefSeq" id="XP_002786710.1">
    <property type="nucleotide sequence ID" value="XM_002786664.1"/>
</dbReference>
<dbReference type="EMBL" id="GG671784">
    <property type="protein sequence ID" value="EER18506.1"/>
    <property type="molecule type" value="Genomic_DNA"/>
</dbReference>
<sequence>MLSVRSALESDDSAQITATSLISGKRAPQEERVVTAERVDVVEGGKVVRTSNECSDDRTGSSDHDDDSDEGESDCDETPDGKMGKFDVELFAETTVIESSEFDSTDDLLRRIGAGGDDSDGQAKGNVYERSEIAISSATSPIVHDTFGKNNIWKPEINNNNGSSSSSSSDRVHPDVSNLYWDYALAIAPPIATMTTGRDGSYLGTSLDEVLEFNRRCERERQYGGLERTRRQENESNVVQGVSTEARNDAARRALELAIASYPREAGFICHQLLQNLTNENVVIQPETYDLMVRAAEVSGHRELTKLLYDTAGRRPDDQSTGVRLSSVPLPSPPVGAVGSSQLRLYPVVNPAVPGRGDHLAPMTRSLDALCQQQRTFQLAAVAAAAAYRQQEQYQMFAAPKTVGARGAGANVSLQRSSVYDFSQQAPFPPTTAALELMYQRQQQQQQFVMMLTTGAQQQPKEANNNNSTTRMVPSRETDSRV</sequence>
<dbReference type="Proteomes" id="UP000007800">
    <property type="component" value="Unassembled WGS sequence"/>
</dbReference>
<feature type="compositionally biased region" description="Acidic residues" evidence="1">
    <location>
        <begin position="64"/>
        <end position="78"/>
    </location>
</feature>
<reference evidence="2 3" key="1">
    <citation type="submission" date="2008-07" db="EMBL/GenBank/DDBJ databases">
        <authorList>
            <person name="El-Sayed N."/>
            <person name="Caler E."/>
            <person name="Inman J."/>
            <person name="Amedeo P."/>
            <person name="Hass B."/>
            <person name="Wortman J."/>
        </authorList>
    </citation>
    <scope>NUCLEOTIDE SEQUENCE [LARGE SCALE GENOMIC DNA]</scope>
    <source>
        <strain evidence="3">ATCC 50983 / TXsc</strain>
    </source>
</reference>
<feature type="compositionally biased region" description="Polar residues" evidence="1">
    <location>
        <begin position="456"/>
        <end position="472"/>
    </location>
</feature>
<keyword evidence="3" id="KW-1185">Reference proteome</keyword>
<feature type="region of interest" description="Disordered" evidence="1">
    <location>
        <begin position="44"/>
        <end position="82"/>
    </location>
</feature>
<protein>
    <submittedName>
        <fullName evidence="2">Uncharacterized protein</fullName>
    </submittedName>
</protein>
<organism evidence="3">
    <name type="scientific">Perkinsus marinus (strain ATCC 50983 / TXsc)</name>
    <dbReference type="NCBI Taxonomy" id="423536"/>
    <lineage>
        <taxon>Eukaryota</taxon>
        <taxon>Sar</taxon>
        <taxon>Alveolata</taxon>
        <taxon>Perkinsozoa</taxon>
        <taxon>Perkinsea</taxon>
        <taxon>Perkinsida</taxon>
        <taxon>Perkinsidae</taxon>
        <taxon>Perkinsus</taxon>
    </lineage>
</organism>
<dbReference type="GeneID" id="9049522"/>
<name>C5KAH0_PERM5</name>
<feature type="compositionally biased region" description="Basic and acidic residues" evidence="1">
    <location>
        <begin position="27"/>
        <end position="38"/>
    </location>
</feature>
<accession>C5KAH0</accession>
<evidence type="ECO:0000313" key="3">
    <source>
        <dbReference type="Proteomes" id="UP000007800"/>
    </source>
</evidence>
<dbReference type="OrthoDB" id="10573851at2759"/>
<feature type="region of interest" description="Disordered" evidence="1">
    <location>
        <begin position="456"/>
        <end position="482"/>
    </location>
</feature>
<evidence type="ECO:0000313" key="2">
    <source>
        <dbReference type="EMBL" id="EER18506.1"/>
    </source>
</evidence>
<proteinExistence type="predicted"/>